<feature type="domain" description="EF-hand" evidence="2">
    <location>
        <begin position="26"/>
        <end position="61"/>
    </location>
</feature>
<dbReference type="InterPro" id="IPR011992">
    <property type="entry name" value="EF-hand-dom_pair"/>
</dbReference>
<sequence length="177" mass="20394">MEQTEPEVDQKEKDKEWMEKYDFTSDQLAELKEVFNLLDEGGNGTIDAMQIGNALRAIGQNPTEQDCRSMIEECECNDDNTIDFEEFIRVVGARGLKGYYDMQEELEEAFKVFDKQGTGLLDVQELKEALKNLGEPVPEDEVNELLKMANVEGDGKFDFHVGKRKLLEEKRLFRETK</sequence>
<dbReference type="PROSITE" id="PS50222">
    <property type="entry name" value="EF_HAND_2"/>
    <property type="match status" value="3"/>
</dbReference>
<dbReference type="Pfam" id="PF13499">
    <property type="entry name" value="EF-hand_7"/>
    <property type="match status" value="2"/>
</dbReference>
<dbReference type="Proteomes" id="UP000549394">
    <property type="component" value="Unassembled WGS sequence"/>
</dbReference>
<dbReference type="CDD" id="cd00051">
    <property type="entry name" value="EFh"/>
    <property type="match status" value="1"/>
</dbReference>
<dbReference type="GO" id="GO:0016460">
    <property type="term" value="C:myosin II complex"/>
    <property type="evidence" value="ECO:0007669"/>
    <property type="project" value="TreeGrafter"/>
</dbReference>
<comment type="caution">
    <text evidence="3">The sequence shown here is derived from an EMBL/GenBank/DDBJ whole genome shotgun (WGS) entry which is preliminary data.</text>
</comment>
<accession>A0A7I8V8F9</accession>
<gene>
    <name evidence="3" type="ORF">DGYR_LOCUS848</name>
</gene>
<proteinExistence type="predicted"/>
<evidence type="ECO:0000256" key="1">
    <source>
        <dbReference type="ARBA" id="ARBA00022737"/>
    </source>
</evidence>
<keyword evidence="1" id="KW-0677">Repeat</keyword>
<dbReference type="FunFam" id="1.10.238.10:FF:000001">
    <property type="entry name" value="Calmodulin 1"/>
    <property type="match status" value="1"/>
</dbReference>
<reference evidence="3 4" key="1">
    <citation type="submission" date="2020-08" db="EMBL/GenBank/DDBJ databases">
        <authorList>
            <person name="Hejnol A."/>
        </authorList>
    </citation>
    <scope>NUCLEOTIDE SEQUENCE [LARGE SCALE GENOMIC DNA]</scope>
</reference>
<evidence type="ECO:0000313" key="4">
    <source>
        <dbReference type="Proteomes" id="UP000549394"/>
    </source>
</evidence>
<dbReference type="AlphaFoldDB" id="A0A7I8V8F9"/>
<dbReference type="PANTHER" id="PTHR23048">
    <property type="entry name" value="MYOSIN LIGHT CHAIN 1, 3"/>
    <property type="match status" value="1"/>
</dbReference>
<dbReference type="GO" id="GO:0005509">
    <property type="term" value="F:calcium ion binding"/>
    <property type="evidence" value="ECO:0007669"/>
    <property type="project" value="InterPro"/>
</dbReference>
<keyword evidence="4" id="KW-1185">Reference proteome</keyword>
<dbReference type="Gene3D" id="1.10.238.10">
    <property type="entry name" value="EF-hand"/>
    <property type="match status" value="2"/>
</dbReference>
<name>A0A7I8V8F9_9ANNE</name>
<dbReference type="PANTHER" id="PTHR23048:SF0">
    <property type="entry name" value="CALMODULIN LIKE 3"/>
    <property type="match status" value="1"/>
</dbReference>
<dbReference type="EMBL" id="CAJFCJ010000001">
    <property type="protein sequence ID" value="CAD5111569.1"/>
    <property type="molecule type" value="Genomic_DNA"/>
</dbReference>
<protein>
    <submittedName>
        <fullName evidence="3">DgyrCDS868</fullName>
    </submittedName>
</protein>
<feature type="domain" description="EF-hand" evidence="2">
    <location>
        <begin position="62"/>
        <end position="97"/>
    </location>
</feature>
<organism evidence="3 4">
    <name type="scientific">Dimorphilus gyrociliatus</name>
    <dbReference type="NCBI Taxonomy" id="2664684"/>
    <lineage>
        <taxon>Eukaryota</taxon>
        <taxon>Metazoa</taxon>
        <taxon>Spiralia</taxon>
        <taxon>Lophotrochozoa</taxon>
        <taxon>Annelida</taxon>
        <taxon>Polychaeta</taxon>
        <taxon>Polychaeta incertae sedis</taxon>
        <taxon>Dinophilidae</taxon>
        <taxon>Dimorphilus</taxon>
    </lineage>
</organism>
<dbReference type="InterPro" id="IPR002048">
    <property type="entry name" value="EF_hand_dom"/>
</dbReference>
<dbReference type="SMART" id="SM00054">
    <property type="entry name" value="EFh"/>
    <property type="match status" value="3"/>
</dbReference>
<dbReference type="SUPFAM" id="SSF47473">
    <property type="entry name" value="EF-hand"/>
    <property type="match status" value="1"/>
</dbReference>
<feature type="domain" description="EF-hand" evidence="2">
    <location>
        <begin position="101"/>
        <end position="136"/>
    </location>
</feature>
<evidence type="ECO:0000313" key="3">
    <source>
        <dbReference type="EMBL" id="CAD5111569.1"/>
    </source>
</evidence>
<dbReference type="InterPro" id="IPR050230">
    <property type="entry name" value="CALM/Myosin/TropC-like"/>
</dbReference>
<dbReference type="OrthoDB" id="26525at2759"/>
<evidence type="ECO:0000259" key="2">
    <source>
        <dbReference type="PROSITE" id="PS50222"/>
    </source>
</evidence>